<evidence type="ECO:0000313" key="3">
    <source>
        <dbReference type="EMBL" id="KAG7450489.1"/>
    </source>
</evidence>
<sequence length="155" mass="18186">MWTRTGMGVADIEQEEKKSSRANHCQGRKTHDDGVNFEKSDVQPWGREIRQGMWFRSSPPNRHFSSRFFIDIVLLWGSHCAFTFIIRIFILLRPETGGRLRNTDSVLGSKAEYSYQSREDALHRDRVDATGGRHMYMLHRYSIDQKARQHIDKMV</sequence>
<keyword evidence="4" id="KW-1185">Reference proteome</keyword>
<name>A0A9P7W0T5_9AGAR</name>
<protein>
    <submittedName>
        <fullName evidence="3">Uncharacterized protein</fullName>
    </submittedName>
</protein>
<comment type="caution">
    <text evidence="3">The sequence shown here is derived from an EMBL/GenBank/DDBJ whole genome shotgun (WGS) entry which is preliminary data.</text>
</comment>
<feature type="region of interest" description="Disordered" evidence="1">
    <location>
        <begin position="1"/>
        <end position="36"/>
    </location>
</feature>
<gene>
    <name evidence="3" type="ORF">BT62DRAFT_1072555</name>
</gene>
<dbReference type="RefSeq" id="XP_043043989.1">
    <property type="nucleotide sequence ID" value="XM_043178869.1"/>
</dbReference>
<accession>A0A9P7W0T5</accession>
<dbReference type="EMBL" id="MU250526">
    <property type="protein sequence ID" value="KAG7450489.1"/>
    <property type="molecule type" value="Genomic_DNA"/>
</dbReference>
<dbReference type="AlphaFoldDB" id="A0A9P7W0T5"/>
<evidence type="ECO:0000256" key="2">
    <source>
        <dbReference type="SAM" id="Phobius"/>
    </source>
</evidence>
<reference evidence="3" key="1">
    <citation type="submission" date="2020-11" db="EMBL/GenBank/DDBJ databases">
        <title>Adaptations for nitrogen fixation in a non-lichenized fungal sporocarp promotes dispersal by wood-feeding termites.</title>
        <authorList>
            <consortium name="DOE Joint Genome Institute"/>
            <person name="Koch R.A."/>
            <person name="Yoon G."/>
            <person name="Arayal U."/>
            <person name="Lail K."/>
            <person name="Amirebrahimi M."/>
            <person name="Labutti K."/>
            <person name="Lipzen A."/>
            <person name="Riley R."/>
            <person name="Barry K."/>
            <person name="Henrissat B."/>
            <person name="Grigoriev I.V."/>
            <person name="Herr J.R."/>
            <person name="Aime M.C."/>
        </authorList>
    </citation>
    <scope>NUCLEOTIDE SEQUENCE</scope>
    <source>
        <strain evidence="3">MCA 3950</strain>
    </source>
</reference>
<evidence type="ECO:0000256" key="1">
    <source>
        <dbReference type="SAM" id="MobiDB-lite"/>
    </source>
</evidence>
<evidence type="ECO:0000313" key="4">
    <source>
        <dbReference type="Proteomes" id="UP000812287"/>
    </source>
</evidence>
<keyword evidence="2" id="KW-0472">Membrane</keyword>
<keyword evidence="2" id="KW-1133">Transmembrane helix</keyword>
<dbReference type="Proteomes" id="UP000812287">
    <property type="component" value="Unassembled WGS sequence"/>
</dbReference>
<keyword evidence="2" id="KW-0812">Transmembrane</keyword>
<dbReference type="GeneID" id="66101163"/>
<organism evidence="3 4">
    <name type="scientific">Guyanagaster necrorhizus</name>
    <dbReference type="NCBI Taxonomy" id="856835"/>
    <lineage>
        <taxon>Eukaryota</taxon>
        <taxon>Fungi</taxon>
        <taxon>Dikarya</taxon>
        <taxon>Basidiomycota</taxon>
        <taxon>Agaricomycotina</taxon>
        <taxon>Agaricomycetes</taxon>
        <taxon>Agaricomycetidae</taxon>
        <taxon>Agaricales</taxon>
        <taxon>Marasmiineae</taxon>
        <taxon>Physalacriaceae</taxon>
        <taxon>Guyanagaster</taxon>
    </lineage>
</organism>
<feature type="transmembrane region" description="Helical" evidence="2">
    <location>
        <begin position="68"/>
        <end position="92"/>
    </location>
</feature>
<proteinExistence type="predicted"/>